<evidence type="ECO:0000256" key="1">
    <source>
        <dbReference type="ARBA" id="ARBA00009865"/>
    </source>
</evidence>
<feature type="domain" description="Beta-xylosidase C-terminal Concanavalin A-like" evidence="7">
    <location>
        <begin position="408"/>
        <end position="572"/>
    </location>
</feature>
<dbReference type="InterPro" id="IPR023296">
    <property type="entry name" value="Glyco_hydro_beta-prop_sf"/>
</dbReference>
<dbReference type="Gene3D" id="2.115.10.20">
    <property type="entry name" value="Glycosyl hydrolase domain, family 43"/>
    <property type="match status" value="1"/>
</dbReference>
<dbReference type="STRING" id="1507870.A0A1V8TD44"/>
<keyword evidence="9" id="KW-1185">Reference proteome</keyword>
<evidence type="ECO:0000259" key="7">
    <source>
        <dbReference type="Pfam" id="PF17851"/>
    </source>
</evidence>
<gene>
    <name evidence="8" type="ORF">B0A48_06059</name>
</gene>
<dbReference type="SUPFAM" id="SSF75005">
    <property type="entry name" value="Arabinanase/levansucrase/invertase"/>
    <property type="match status" value="1"/>
</dbReference>
<dbReference type="Proteomes" id="UP000192596">
    <property type="component" value="Unassembled WGS sequence"/>
</dbReference>
<evidence type="ECO:0000313" key="8">
    <source>
        <dbReference type="EMBL" id="OQO09168.1"/>
    </source>
</evidence>
<dbReference type="SUPFAM" id="SSF49899">
    <property type="entry name" value="Concanavalin A-like lectins/glucanases"/>
    <property type="match status" value="1"/>
</dbReference>
<proteinExistence type="inferred from homology"/>
<dbReference type="Pfam" id="PF04616">
    <property type="entry name" value="Glyco_hydro_43"/>
    <property type="match status" value="1"/>
</dbReference>
<dbReference type="InParanoid" id="A0A1V8TD44"/>
<dbReference type="GO" id="GO:0004553">
    <property type="term" value="F:hydrolase activity, hydrolyzing O-glycosyl compounds"/>
    <property type="evidence" value="ECO:0007669"/>
    <property type="project" value="InterPro"/>
</dbReference>
<protein>
    <recommendedName>
        <fullName evidence="7">Beta-xylosidase C-terminal Concanavalin A-like domain-containing protein</fullName>
    </recommendedName>
</protein>
<dbReference type="InterPro" id="IPR006710">
    <property type="entry name" value="Glyco_hydro_43"/>
</dbReference>
<evidence type="ECO:0000256" key="5">
    <source>
        <dbReference type="PIRSR" id="PIRSR606710-2"/>
    </source>
</evidence>
<evidence type="ECO:0000256" key="3">
    <source>
        <dbReference type="ARBA" id="ARBA00023295"/>
    </source>
</evidence>
<keyword evidence="3" id="KW-0326">Glycosidase</keyword>
<name>A0A1V8TD44_9PEZI</name>
<dbReference type="CDD" id="cd18833">
    <property type="entry name" value="GH43_PcXyl-like"/>
    <property type="match status" value="1"/>
</dbReference>
<keyword evidence="6" id="KW-0732">Signal</keyword>
<dbReference type="Pfam" id="PF17851">
    <property type="entry name" value="GH43_C2"/>
    <property type="match status" value="1"/>
</dbReference>
<dbReference type="InterPro" id="IPR051795">
    <property type="entry name" value="Glycosyl_Hydrlase_43"/>
</dbReference>
<organism evidence="8 9">
    <name type="scientific">Cryoendolithus antarcticus</name>
    <dbReference type="NCBI Taxonomy" id="1507870"/>
    <lineage>
        <taxon>Eukaryota</taxon>
        <taxon>Fungi</taxon>
        <taxon>Dikarya</taxon>
        <taxon>Ascomycota</taxon>
        <taxon>Pezizomycotina</taxon>
        <taxon>Dothideomycetes</taxon>
        <taxon>Dothideomycetidae</taxon>
        <taxon>Cladosporiales</taxon>
        <taxon>Cladosporiaceae</taxon>
        <taxon>Cryoendolithus</taxon>
    </lineage>
</organism>
<reference evidence="9" key="1">
    <citation type="submission" date="2017-03" db="EMBL/GenBank/DDBJ databases">
        <title>Genomes of endolithic fungi from Antarctica.</title>
        <authorList>
            <person name="Coleine C."/>
            <person name="Masonjones S."/>
            <person name="Stajich J.E."/>
        </authorList>
    </citation>
    <scope>NUCLEOTIDE SEQUENCE [LARGE SCALE GENOMIC DNA]</scope>
    <source>
        <strain evidence="9">CCFEE 5527</strain>
    </source>
</reference>
<feature type="chain" id="PRO_5011986095" description="Beta-xylosidase C-terminal Concanavalin A-like domain-containing protein" evidence="6">
    <location>
        <begin position="18"/>
        <end position="606"/>
    </location>
</feature>
<sequence length="606" mass="65246">MLLPVAGVLVGAALASAALPKPTPPPPPPPPANSTYFNPVLPGWHSDPSCVHVDDTFFCATSTFLAFPGLPIYASKDLIHWKLASHVWSRLDQLGLPDGARNVNDQQGGFYAPNLRYRKGVFYVTNTYVGQQNINRLYGTIFTSKDPYSNAAWSNATLFSANAIDPDLFWDDDGKVYISTAGILINEINLTTGEQTAPVNVWTGTINTYPEGPHIYKRDGYYYLLIAEGGTGTGHRVSIARSKNITGPYESNPANPILTNTGTSQYFQGVGHADLFQDAGGKWWAMALATRSGPDYNIFPMGRESVLTSVTWPTGQFPFATPVRGNETGWPLPPKNLNVAGIGPFNNANDSYTFAPKSSLPNNLLTWRSPVNGTFNISPAGHSDTLQVQPTRINLTGIVPPDATTDGALTGKQGHPFIGRRQTDSLFTFGVDLDFRPTAANQEAGVSAFLTQLNHIDLAIASTNATTGSNSTSFGIELRLRVEASGQIYYNIPSYTTVTALPASWATSGQKIHLQILSNDGFFFGFSAWPVGRQSEATQPTWLNANIVSGGSGQFTGTLLGVYATCNGAGTSGSLFCPAGQQNFFSSWSYTGQGQRIDNNQIVPSW</sequence>
<feature type="active site" description="Proton donor" evidence="4">
    <location>
        <position position="211"/>
    </location>
</feature>
<keyword evidence="2" id="KW-0378">Hydrolase</keyword>
<feature type="active site" description="Proton acceptor" evidence="4">
    <location>
        <position position="47"/>
    </location>
</feature>
<accession>A0A1V8TD44</accession>
<dbReference type="PANTHER" id="PTHR42812">
    <property type="entry name" value="BETA-XYLOSIDASE"/>
    <property type="match status" value="1"/>
</dbReference>
<comment type="caution">
    <text evidence="8">The sequence shown here is derived from an EMBL/GenBank/DDBJ whole genome shotgun (WGS) entry which is preliminary data.</text>
</comment>
<evidence type="ECO:0000256" key="2">
    <source>
        <dbReference type="ARBA" id="ARBA00022801"/>
    </source>
</evidence>
<evidence type="ECO:0000256" key="6">
    <source>
        <dbReference type="SAM" id="SignalP"/>
    </source>
</evidence>
<dbReference type="InterPro" id="IPR041542">
    <property type="entry name" value="GH43_C2"/>
</dbReference>
<comment type="similarity">
    <text evidence="1">Belongs to the glycosyl hydrolase 43 family.</text>
</comment>
<dbReference type="OrthoDB" id="408373at2759"/>
<dbReference type="Gene3D" id="2.60.120.200">
    <property type="match status" value="1"/>
</dbReference>
<evidence type="ECO:0000256" key="4">
    <source>
        <dbReference type="PIRSR" id="PIRSR606710-1"/>
    </source>
</evidence>
<feature type="site" description="Important for catalytic activity, responsible for pKa modulation of the active site Glu and correct orientation of both the proton donor and substrate" evidence="5">
    <location>
        <position position="165"/>
    </location>
</feature>
<dbReference type="PANTHER" id="PTHR42812:SF17">
    <property type="entry name" value="BETA-XYLOSIDASE C-TERMINAL CONCANAVALIN A-LIKE DOMAIN-CONTAINING PROTEIN-RELATED"/>
    <property type="match status" value="1"/>
</dbReference>
<feature type="signal peptide" evidence="6">
    <location>
        <begin position="1"/>
        <end position="17"/>
    </location>
</feature>
<dbReference type="GO" id="GO:0005975">
    <property type="term" value="P:carbohydrate metabolic process"/>
    <property type="evidence" value="ECO:0007669"/>
    <property type="project" value="InterPro"/>
</dbReference>
<dbReference type="EMBL" id="NAJO01000011">
    <property type="protein sequence ID" value="OQO09168.1"/>
    <property type="molecule type" value="Genomic_DNA"/>
</dbReference>
<dbReference type="InterPro" id="IPR013320">
    <property type="entry name" value="ConA-like_dom_sf"/>
</dbReference>
<dbReference type="AlphaFoldDB" id="A0A1V8TD44"/>
<evidence type="ECO:0000313" key="9">
    <source>
        <dbReference type="Proteomes" id="UP000192596"/>
    </source>
</evidence>